<dbReference type="InterPro" id="IPR050109">
    <property type="entry name" value="HTH-type_TetR-like_transc_reg"/>
</dbReference>
<evidence type="ECO:0000256" key="1">
    <source>
        <dbReference type="ARBA" id="ARBA00023015"/>
    </source>
</evidence>
<evidence type="ECO:0000256" key="3">
    <source>
        <dbReference type="ARBA" id="ARBA00023163"/>
    </source>
</evidence>
<reference evidence="6 7" key="1">
    <citation type="submission" date="2023-11" db="EMBL/GenBank/DDBJ databases">
        <authorList>
            <person name="Xu M."/>
            <person name="Jiang T."/>
        </authorList>
    </citation>
    <scope>NUCLEOTIDE SEQUENCE [LARGE SCALE GENOMIC DNA]</scope>
    <source>
        <strain evidence="6 7">SD</strain>
    </source>
</reference>
<dbReference type="Proteomes" id="UP001277761">
    <property type="component" value="Unassembled WGS sequence"/>
</dbReference>
<protein>
    <submittedName>
        <fullName evidence="6">TetR/AcrR family transcriptional regulator</fullName>
    </submittedName>
</protein>
<dbReference type="InterPro" id="IPR041347">
    <property type="entry name" value="MftR_C"/>
</dbReference>
<dbReference type="PANTHER" id="PTHR30055">
    <property type="entry name" value="HTH-TYPE TRANSCRIPTIONAL REGULATOR RUTR"/>
    <property type="match status" value="1"/>
</dbReference>
<sequence>MAAAPNRRERKREQTRRALTLAALRLFREQGFEATTVEEIAAASDFHRATFFRVFESKEDVLLGDIVERLEDMRATFRAASPAEDPWAIARRVLTAEATSFEDSDDELDPLRVRLLTTDPVLQPRFTAMTLAWERAVAELFAASAGVDPDTDVTSQVLATAMIGVVRTAMLTASPSGKSARQILEEGFDLLEAGELARGGLTRRSPPL</sequence>
<comment type="caution">
    <text evidence="6">The sequence shown here is derived from an EMBL/GenBank/DDBJ whole genome shotgun (WGS) entry which is preliminary data.</text>
</comment>
<dbReference type="Pfam" id="PF00440">
    <property type="entry name" value="TetR_N"/>
    <property type="match status" value="1"/>
</dbReference>
<dbReference type="InterPro" id="IPR009057">
    <property type="entry name" value="Homeodomain-like_sf"/>
</dbReference>
<dbReference type="PANTHER" id="PTHR30055:SF238">
    <property type="entry name" value="MYCOFACTOCIN BIOSYNTHESIS TRANSCRIPTIONAL REGULATOR MFTR-RELATED"/>
    <property type="match status" value="1"/>
</dbReference>
<keyword evidence="7" id="KW-1185">Reference proteome</keyword>
<dbReference type="RefSeq" id="WP_319955130.1">
    <property type="nucleotide sequence ID" value="NZ_JAXAVX010000009.1"/>
</dbReference>
<keyword evidence="1" id="KW-0805">Transcription regulation</keyword>
<keyword evidence="3" id="KW-0804">Transcription</keyword>
<keyword evidence="2 4" id="KW-0238">DNA-binding</keyword>
<feature type="domain" description="HTH tetR-type" evidence="5">
    <location>
        <begin position="13"/>
        <end position="73"/>
    </location>
</feature>
<accession>A0ABU4VMC0</accession>
<evidence type="ECO:0000256" key="4">
    <source>
        <dbReference type="PROSITE-ProRule" id="PRU00335"/>
    </source>
</evidence>
<dbReference type="Pfam" id="PF17754">
    <property type="entry name" value="TetR_C_14"/>
    <property type="match status" value="1"/>
</dbReference>
<name>A0ABU4VMC0_9ACTN</name>
<proteinExistence type="predicted"/>
<dbReference type="Gene3D" id="1.10.10.60">
    <property type="entry name" value="Homeodomain-like"/>
    <property type="match status" value="1"/>
</dbReference>
<organism evidence="6 7">
    <name type="scientific">Patulibacter brassicae</name>
    <dbReference type="NCBI Taxonomy" id="1705717"/>
    <lineage>
        <taxon>Bacteria</taxon>
        <taxon>Bacillati</taxon>
        <taxon>Actinomycetota</taxon>
        <taxon>Thermoleophilia</taxon>
        <taxon>Solirubrobacterales</taxon>
        <taxon>Patulibacteraceae</taxon>
        <taxon>Patulibacter</taxon>
    </lineage>
</organism>
<dbReference type="EMBL" id="JAXAVX010000009">
    <property type="protein sequence ID" value="MDX8152979.1"/>
    <property type="molecule type" value="Genomic_DNA"/>
</dbReference>
<dbReference type="PRINTS" id="PR00455">
    <property type="entry name" value="HTHTETR"/>
</dbReference>
<gene>
    <name evidence="6" type="ORF">SK069_15375</name>
</gene>
<feature type="DNA-binding region" description="H-T-H motif" evidence="4">
    <location>
        <begin position="36"/>
        <end position="55"/>
    </location>
</feature>
<dbReference type="InterPro" id="IPR001647">
    <property type="entry name" value="HTH_TetR"/>
</dbReference>
<dbReference type="Gene3D" id="1.10.357.10">
    <property type="entry name" value="Tetracycline Repressor, domain 2"/>
    <property type="match status" value="1"/>
</dbReference>
<evidence type="ECO:0000256" key="2">
    <source>
        <dbReference type="ARBA" id="ARBA00023125"/>
    </source>
</evidence>
<dbReference type="SUPFAM" id="SSF46689">
    <property type="entry name" value="Homeodomain-like"/>
    <property type="match status" value="1"/>
</dbReference>
<dbReference type="PROSITE" id="PS50977">
    <property type="entry name" value="HTH_TETR_2"/>
    <property type="match status" value="1"/>
</dbReference>
<evidence type="ECO:0000313" key="7">
    <source>
        <dbReference type="Proteomes" id="UP001277761"/>
    </source>
</evidence>
<evidence type="ECO:0000259" key="5">
    <source>
        <dbReference type="PROSITE" id="PS50977"/>
    </source>
</evidence>
<evidence type="ECO:0000313" key="6">
    <source>
        <dbReference type="EMBL" id="MDX8152979.1"/>
    </source>
</evidence>